<evidence type="ECO:0008006" key="4">
    <source>
        <dbReference type="Google" id="ProtNLM"/>
    </source>
</evidence>
<evidence type="ECO:0000256" key="1">
    <source>
        <dbReference type="SAM" id="MobiDB-lite"/>
    </source>
</evidence>
<feature type="non-terminal residue" evidence="2">
    <location>
        <position position="1"/>
    </location>
</feature>
<name>A0ABD5SBI1_9EURY</name>
<feature type="compositionally biased region" description="Acidic residues" evidence="1">
    <location>
        <begin position="160"/>
        <end position="179"/>
    </location>
</feature>
<feature type="compositionally biased region" description="Polar residues" evidence="1">
    <location>
        <begin position="100"/>
        <end position="110"/>
    </location>
</feature>
<organism evidence="2 3">
    <name type="scientific">Halorubrum tibetense</name>
    <dbReference type="NCBI Taxonomy" id="175631"/>
    <lineage>
        <taxon>Archaea</taxon>
        <taxon>Methanobacteriati</taxon>
        <taxon>Methanobacteriota</taxon>
        <taxon>Stenosarchaea group</taxon>
        <taxon>Halobacteria</taxon>
        <taxon>Halobacteriales</taxon>
        <taxon>Haloferacaceae</taxon>
        <taxon>Halorubrum</taxon>
    </lineage>
</organism>
<dbReference type="EMBL" id="JBHSWW010000176">
    <property type="protein sequence ID" value="MFC6754004.1"/>
    <property type="molecule type" value="Genomic_DNA"/>
</dbReference>
<feature type="compositionally biased region" description="Acidic residues" evidence="1">
    <location>
        <begin position="263"/>
        <end position="287"/>
    </location>
</feature>
<feature type="compositionally biased region" description="Acidic residues" evidence="1">
    <location>
        <begin position="199"/>
        <end position="231"/>
    </location>
</feature>
<evidence type="ECO:0000313" key="2">
    <source>
        <dbReference type="EMBL" id="MFC6754004.1"/>
    </source>
</evidence>
<feature type="region of interest" description="Disordered" evidence="1">
    <location>
        <begin position="49"/>
        <end position="342"/>
    </location>
</feature>
<proteinExistence type="predicted"/>
<feature type="compositionally biased region" description="Low complexity" evidence="1">
    <location>
        <begin position="125"/>
        <end position="159"/>
    </location>
</feature>
<dbReference type="Proteomes" id="UP001596442">
    <property type="component" value="Unassembled WGS sequence"/>
</dbReference>
<gene>
    <name evidence="2" type="ORF">ACFQEU_11115</name>
</gene>
<feature type="compositionally biased region" description="Gly residues" evidence="1">
    <location>
        <begin position="307"/>
        <end position="321"/>
    </location>
</feature>
<dbReference type="RefSeq" id="WP_379782113.1">
    <property type="nucleotide sequence ID" value="NZ_JBHSWW010000176.1"/>
</dbReference>
<reference evidence="2 3" key="1">
    <citation type="journal article" date="2019" name="Int. J. Syst. Evol. Microbiol.">
        <title>The Global Catalogue of Microorganisms (GCM) 10K type strain sequencing project: providing services to taxonomists for standard genome sequencing and annotation.</title>
        <authorList>
            <consortium name="The Broad Institute Genomics Platform"/>
            <consortium name="The Broad Institute Genome Sequencing Center for Infectious Disease"/>
            <person name="Wu L."/>
            <person name="Ma J."/>
        </authorList>
    </citation>
    <scope>NUCLEOTIDE SEQUENCE [LARGE SCALE GENOMIC DNA]</scope>
    <source>
        <strain evidence="2 3">CGMCC 1.3239</strain>
    </source>
</reference>
<feature type="compositionally biased region" description="Acidic residues" evidence="1">
    <location>
        <begin position="240"/>
        <end position="254"/>
    </location>
</feature>
<dbReference type="AlphaFoldDB" id="A0ABD5SBI1"/>
<protein>
    <recommendedName>
        <fullName evidence="4">Rpa-associated protein</fullName>
    </recommendedName>
</protein>
<comment type="caution">
    <text evidence="2">The sequence shown here is derived from an EMBL/GenBank/DDBJ whole genome shotgun (WGS) entry which is preliminary data.</text>
</comment>
<feature type="compositionally biased region" description="Acidic residues" evidence="1">
    <location>
        <begin position="327"/>
        <end position="342"/>
    </location>
</feature>
<accession>A0ABD5SBI1</accession>
<dbReference type="InterPro" id="IPR036388">
    <property type="entry name" value="WH-like_DNA-bd_sf"/>
</dbReference>
<dbReference type="Gene3D" id="1.10.10.10">
    <property type="entry name" value="Winged helix-like DNA-binding domain superfamily/Winged helix DNA-binding domain"/>
    <property type="match status" value="1"/>
</dbReference>
<evidence type="ECO:0000313" key="3">
    <source>
        <dbReference type="Proteomes" id="UP001596442"/>
    </source>
</evidence>
<keyword evidence="3" id="KW-1185">Reference proteome</keyword>
<sequence>LEAGGAPASVAAGVPKAIDHYDTSPAYVEAVRRLAVDALALIAGDREEVRTPDIDPDEGGEATIGPLPETDVRIAAEAVDDTPMADDTPEVDDGTVADDASTSTPTINGTVSGGTEPDTGETVDTGETAESAPEAGAEAAGTPEPESPTTETANTTSDDPISDLDDPDDDAGELGDELGDFGGGVADPEDAVGGIDGSSDPDGDEVANADVDADTDTDIDVAVDADTDEPTGSDAADGMYELDDAEREEIESEFGTDFSTGGEVDEPGEADIDVPDPEELSEGDESAETTVGGDTPEMDDAGVAAGDSGGGLDDGASGDPGGSDASDGSDDDTEGTDDEDVDLEGAAVEAMSELDDGDGADRAAVVDAVASEHGVDADAVEDAIQDALMSGKCYEPSDGVLKPI</sequence>
<feature type="compositionally biased region" description="Acidic residues" evidence="1">
    <location>
        <begin position="78"/>
        <end position="96"/>
    </location>
</feature>